<keyword evidence="8 11" id="KW-1133">Transmembrane helix</keyword>
<dbReference type="PANTHER" id="PTHR13050:SF7">
    <property type="entry name" value="VESICLE TRANSPORT PROTEIN USE1"/>
    <property type="match status" value="1"/>
</dbReference>
<evidence type="ECO:0008006" key="14">
    <source>
        <dbReference type="Google" id="ProtNLM"/>
    </source>
</evidence>
<keyword evidence="3" id="KW-0813">Transport</keyword>
<evidence type="ECO:0000256" key="5">
    <source>
        <dbReference type="ARBA" id="ARBA00022824"/>
    </source>
</evidence>
<dbReference type="GO" id="GO:0006890">
    <property type="term" value="P:retrograde vesicle-mediated transport, Golgi to endoplasmic reticulum"/>
    <property type="evidence" value="ECO:0007669"/>
    <property type="project" value="TreeGrafter"/>
</dbReference>
<name>A0A086SY65_HAPC1</name>
<accession>A0A086SY65</accession>
<reference evidence="13" key="1">
    <citation type="journal article" date="2014" name="Genome Announc.">
        <title>Genome sequence and annotation of Acremonium chrysogenum, producer of the beta-lactam antibiotic cephalosporin C.</title>
        <authorList>
            <person name="Terfehr D."/>
            <person name="Dahlmann T.A."/>
            <person name="Specht T."/>
            <person name="Zadra I."/>
            <person name="Kuernsteiner H."/>
            <person name="Kueck U."/>
        </authorList>
    </citation>
    <scope>NUCLEOTIDE SEQUENCE [LARGE SCALE GENOMIC DNA]</scope>
    <source>
        <strain evidence="13">ATCC 11550 / CBS 779.69 / DSM 880 / IAM 14645 / JCM 23072 / IMI 49137</strain>
    </source>
</reference>
<evidence type="ECO:0000256" key="6">
    <source>
        <dbReference type="ARBA" id="ARBA00022892"/>
    </source>
</evidence>
<protein>
    <recommendedName>
        <fullName evidence="14">Synaptobrevin</fullName>
    </recommendedName>
</protein>
<feature type="region of interest" description="Disordered" evidence="10">
    <location>
        <begin position="1"/>
        <end position="20"/>
    </location>
</feature>
<evidence type="ECO:0000256" key="7">
    <source>
        <dbReference type="ARBA" id="ARBA00022927"/>
    </source>
</evidence>
<evidence type="ECO:0000256" key="4">
    <source>
        <dbReference type="ARBA" id="ARBA00022692"/>
    </source>
</evidence>
<evidence type="ECO:0000256" key="10">
    <source>
        <dbReference type="SAM" id="MobiDB-lite"/>
    </source>
</evidence>
<feature type="region of interest" description="Disordered" evidence="10">
    <location>
        <begin position="113"/>
        <end position="211"/>
    </location>
</feature>
<keyword evidence="7" id="KW-0653">Protein transport</keyword>
<keyword evidence="13" id="KW-1185">Reference proteome</keyword>
<dbReference type="GO" id="GO:0031201">
    <property type="term" value="C:SNARE complex"/>
    <property type="evidence" value="ECO:0007669"/>
    <property type="project" value="TreeGrafter"/>
</dbReference>
<dbReference type="PANTHER" id="PTHR13050">
    <property type="entry name" value="USE1-LIKE PROTEIN"/>
    <property type="match status" value="1"/>
</dbReference>
<evidence type="ECO:0000256" key="2">
    <source>
        <dbReference type="ARBA" id="ARBA00007891"/>
    </source>
</evidence>
<evidence type="ECO:0000256" key="11">
    <source>
        <dbReference type="SAM" id="Phobius"/>
    </source>
</evidence>
<feature type="compositionally biased region" description="Low complexity" evidence="10">
    <location>
        <begin position="168"/>
        <end position="191"/>
    </location>
</feature>
<sequence length="344" mass="38232">MARLSNPQISSPSNGRSFDRSSVELGQLLSRLQRTVLHADPERERRLRRSQFERARLGTNLEYARNSLSKLEHDAASILAPVRRVEVQTDLSRKRELLEMLMDKLQDFHKIAVDDDDNNDDDSSDGEDILSVIIPTPSESMGSTNTERGVDTPSETSHPEPAAPEPAIPAEQPTSSSPAPSQPEPSALAAPTQTTQSLRSRKQDTSSPPPYATARAQLFANRRRPGHAESITETTTATAEAILDRQAAEREDLADKVFRMAQAMKKQQESIASSLESEKDVLGRATEGMERTGRGMEATRGRMGMLTRMTEGKGWWGRMMLFAWVYGLMVALLVLVFVMPKLRF</sequence>
<gene>
    <name evidence="12" type="ORF">ACRE_072210</name>
</gene>
<dbReference type="GO" id="GO:0005484">
    <property type="term" value="F:SNAP receptor activity"/>
    <property type="evidence" value="ECO:0007669"/>
    <property type="project" value="TreeGrafter"/>
</dbReference>
<keyword evidence="4 11" id="KW-0812">Transmembrane</keyword>
<dbReference type="Proteomes" id="UP000029964">
    <property type="component" value="Unassembled WGS sequence"/>
</dbReference>
<keyword evidence="5" id="KW-0256">Endoplasmic reticulum</keyword>
<dbReference type="EMBL" id="JPKY01000106">
    <property type="protein sequence ID" value="KFH42047.1"/>
    <property type="molecule type" value="Genomic_DNA"/>
</dbReference>
<dbReference type="OrthoDB" id="3231855at2759"/>
<dbReference type="HOGENOM" id="CLU_027976_0_0_1"/>
<feature type="compositionally biased region" description="Polar residues" evidence="10">
    <location>
        <begin position="1"/>
        <end position="16"/>
    </location>
</feature>
<evidence type="ECO:0000313" key="13">
    <source>
        <dbReference type="Proteomes" id="UP000029964"/>
    </source>
</evidence>
<evidence type="ECO:0000313" key="12">
    <source>
        <dbReference type="EMBL" id="KFH42047.1"/>
    </source>
</evidence>
<dbReference type="GO" id="GO:0005789">
    <property type="term" value="C:endoplasmic reticulum membrane"/>
    <property type="evidence" value="ECO:0007669"/>
    <property type="project" value="UniProtKB-SubCell"/>
</dbReference>
<dbReference type="InterPro" id="IPR019150">
    <property type="entry name" value="Vesicle_transport_protein_Use1"/>
</dbReference>
<evidence type="ECO:0000256" key="1">
    <source>
        <dbReference type="ARBA" id="ARBA00004163"/>
    </source>
</evidence>
<feature type="compositionally biased region" description="Acidic residues" evidence="10">
    <location>
        <begin position="114"/>
        <end position="128"/>
    </location>
</feature>
<keyword evidence="6" id="KW-0931">ER-Golgi transport</keyword>
<feature type="transmembrane region" description="Helical" evidence="11">
    <location>
        <begin position="315"/>
        <end position="338"/>
    </location>
</feature>
<keyword evidence="9 11" id="KW-0472">Membrane</keyword>
<evidence type="ECO:0000256" key="3">
    <source>
        <dbReference type="ARBA" id="ARBA00022448"/>
    </source>
</evidence>
<evidence type="ECO:0000256" key="9">
    <source>
        <dbReference type="ARBA" id="ARBA00023136"/>
    </source>
</evidence>
<comment type="caution">
    <text evidence="12">The sequence shown here is derived from an EMBL/GenBank/DDBJ whole genome shotgun (WGS) entry which is preliminary data.</text>
</comment>
<evidence type="ECO:0000256" key="8">
    <source>
        <dbReference type="ARBA" id="ARBA00022989"/>
    </source>
</evidence>
<feature type="compositionally biased region" description="Polar residues" evidence="10">
    <location>
        <begin position="137"/>
        <end position="147"/>
    </location>
</feature>
<organism evidence="12 13">
    <name type="scientific">Hapsidospora chrysogenum (strain ATCC 11550 / CBS 779.69 / DSM 880 / IAM 14645 / JCM 23072 / IMI 49137)</name>
    <name type="common">Acremonium chrysogenum</name>
    <dbReference type="NCBI Taxonomy" id="857340"/>
    <lineage>
        <taxon>Eukaryota</taxon>
        <taxon>Fungi</taxon>
        <taxon>Dikarya</taxon>
        <taxon>Ascomycota</taxon>
        <taxon>Pezizomycotina</taxon>
        <taxon>Sordariomycetes</taxon>
        <taxon>Hypocreomycetidae</taxon>
        <taxon>Hypocreales</taxon>
        <taxon>Bionectriaceae</taxon>
        <taxon>Hapsidospora</taxon>
    </lineage>
</organism>
<dbReference type="GO" id="GO:0015031">
    <property type="term" value="P:protein transport"/>
    <property type="evidence" value="ECO:0007669"/>
    <property type="project" value="UniProtKB-KW"/>
</dbReference>
<dbReference type="AlphaFoldDB" id="A0A086SY65"/>
<proteinExistence type="inferred from homology"/>
<comment type="similarity">
    <text evidence="2">Belongs to the USE1 family.</text>
</comment>
<comment type="subcellular location">
    <subcellularLocation>
        <location evidence="1">Endoplasmic reticulum membrane</location>
        <topology evidence="1">Single-pass type IV membrane protein</topology>
    </subcellularLocation>
</comment>
<dbReference type="STRING" id="857340.A0A086SY65"/>